<keyword evidence="12" id="KW-1185">Reference proteome</keyword>
<reference evidence="8" key="1">
    <citation type="submission" date="2014-07" db="EMBL/GenBank/DDBJ databases">
        <title>Identification of a novel salt tolerance gene in wild soybean by whole-genome sequencing.</title>
        <authorList>
            <person name="Lam H.-M."/>
            <person name="Qi X."/>
            <person name="Li M.-W."/>
            <person name="Liu X."/>
            <person name="Xie M."/>
            <person name="Ni M."/>
            <person name="Xu X."/>
        </authorList>
    </citation>
    <scope>NUCLEOTIDE SEQUENCE [LARGE SCALE GENOMIC DNA]</scope>
    <source>
        <tissue evidence="8">Root</tissue>
    </source>
</reference>
<dbReference type="CDD" id="cd14798">
    <property type="entry name" value="RX-CC_like"/>
    <property type="match status" value="1"/>
</dbReference>
<evidence type="ECO:0000256" key="1">
    <source>
        <dbReference type="ARBA" id="ARBA00022737"/>
    </source>
</evidence>
<dbReference type="EMBL" id="KN663873">
    <property type="protein sequence ID" value="KHN11140.1"/>
    <property type="molecule type" value="Genomic_DNA"/>
</dbReference>
<dbReference type="InterPro" id="IPR027417">
    <property type="entry name" value="P-loop_NTPase"/>
</dbReference>
<evidence type="ECO:0000259" key="5">
    <source>
        <dbReference type="Pfam" id="PF18052"/>
    </source>
</evidence>
<dbReference type="EMBL" id="QZWG01000008">
    <property type="protein sequence ID" value="RZB99950.1"/>
    <property type="molecule type" value="Genomic_DNA"/>
</dbReference>
<dbReference type="InterPro" id="IPR038005">
    <property type="entry name" value="RX-like_CC"/>
</dbReference>
<dbReference type="InterPro" id="IPR036388">
    <property type="entry name" value="WH-like_DNA-bd_sf"/>
</dbReference>
<dbReference type="Pfam" id="PF23559">
    <property type="entry name" value="WHD_DRP"/>
    <property type="match status" value="1"/>
</dbReference>
<dbReference type="EMBL" id="QZWG01000008">
    <property type="protein sequence ID" value="RZB99951.1"/>
    <property type="molecule type" value="Genomic_DNA"/>
</dbReference>
<dbReference type="PRINTS" id="PR00364">
    <property type="entry name" value="DISEASERSIST"/>
</dbReference>
<dbReference type="PANTHER" id="PTHR23155:SF1052">
    <property type="entry name" value="DISEASE RESISTANCE PROTEIN RPM1"/>
    <property type="match status" value="1"/>
</dbReference>
<gene>
    <name evidence="9" type="ORF">D0Y65_022374</name>
    <name evidence="8" type="ORF">glysoja_039403</name>
</gene>
<keyword evidence="1" id="KW-0677">Repeat</keyword>
<dbReference type="InterPro" id="IPR044974">
    <property type="entry name" value="Disease_R_plants"/>
</dbReference>
<feature type="domain" description="Disease resistance N-terminal" evidence="5">
    <location>
        <begin position="5"/>
        <end position="88"/>
    </location>
</feature>
<dbReference type="InterPro" id="IPR032675">
    <property type="entry name" value="LRR_dom_sf"/>
</dbReference>
<dbReference type="InterPro" id="IPR058922">
    <property type="entry name" value="WHD_DRP"/>
</dbReference>
<protein>
    <submittedName>
        <fullName evidence="8 9">Disease resistance protein RPM1</fullName>
    </submittedName>
    <submittedName>
        <fullName evidence="10">Disease resistance protein RPM1 isoform B</fullName>
    </submittedName>
    <submittedName>
        <fullName evidence="11">Disease resistance protein RPM1 isoform C</fullName>
    </submittedName>
</protein>
<evidence type="ECO:0000259" key="4">
    <source>
        <dbReference type="Pfam" id="PF00931"/>
    </source>
</evidence>
<dbReference type="Gramene" id="XM_028390302.1">
    <property type="protein sequence ID" value="XP_028246103.1"/>
    <property type="gene ID" value="LOC114423515"/>
</dbReference>
<evidence type="ECO:0000313" key="11">
    <source>
        <dbReference type="EMBL" id="RZB99951.1"/>
    </source>
</evidence>
<evidence type="ECO:0000259" key="7">
    <source>
        <dbReference type="Pfam" id="PF23598"/>
    </source>
</evidence>
<dbReference type="Gene3D" id="1.10.10.10">
    <property type="entry name" value="Winged helix-like DNA-binding domain superfamily/Winged helix DNA-binding domain"/>
    <property type="match status" value="1"/>
</dbReference>
<dbReference type="InterPro" id="IPR041118">
    <property type="entry name" value="Rx_N"/>
</dbReference>
<evidence type="ECO:0000256" key="3">
    <source>
        <dbReference type="ARBA" id="ARBA00022821"/>
    </source>
</evidence>
<keyword evidence="3" id="KW-0611">Plant defense</keyword>
<dbReference type="FunFam" id="1.10.10.10:FF:000322">
    <property type="entry name" value="Probable disease resistance protein At1g63360"/>
    <property type="match status" value="1"/>
</dbReference>
<dbReference type="GO" id="GO:0043531">
    <property type="term" value="F:ADP binding"/>
    <property type="evidence" value="ECO:0007669"/>
    <property type="project" value="InterPro"/>
</dbReference>
<name>A0A0B2PPX1_GLYSO</name>
<dbReference type="Proteomes" id="UP000053555">
    <property type="component" value="Unassembled WGS sequence"/>
</dbReference>
<evidence type="ECO:0000256" key="2">
    <source>
        <dbReference type="ARBA" id="ARBA00022741"/>
    </source>
</evidence>
<dbReference type="Pfam" id="PF00931">
    <property type="entry name" value="NB-ARC"/>
    <property type="match status" value="1"/>
</dbReference>
<dbReference type="Pfam" id="PF23598">
    <property type="entry name" value="LRR_14"/>
    <property type="match status" value="1"/>
</dbReference>
<dbReference type="Gene3D" id="1.10.8.430">
    <property type="entry name" value="Helical domain of apoptotic protease-activating factors"/>
    <property type="match status" value="1"/>
</dbReference>
<accession>A0A0B2PPX1</accession>
<dbReference type="InterPro" id="IPR055414">
    <property type="entry name" value="LRR_R13L4/SHOC2-like"/>
</dbReference>
<dbReference type="Gene3D" id="3.40.50.300">
    <property type="entry name" value="P-loop containing nucleotide triphosphate hydrolases"/>
    <property type="match status" value="1"/>
</dbReference>
<dbReference type="Pfam" id="PF18052">
    <property type="entry name" value="Rx_N"/>
    <property type="match status" value="1"/>
</dbReference>
<dbReference type="InterPro" id="IPR002182">
    <property type="entry name" value="NB-ARC"/>
</dbReference>
<dbReference type="SUPFAM" id="SSF52540">
    <property type="entry name" value="P-loop containing nucleoside triphosphate hydrolases"/>
    <property type="match status" value="1"/>
</dbReference>
<evidence type="ECO:0000313" key="9">
    <source>
        <dbReference type="EMBL" id="RZB99949.1"/>
    </source>
</evidence>
<reference evidence="9 12" key="2">
    <citation type="submission" date="2018-09" db="EMBL/GenBank/DDBJ databases">
        <title>A high-quality reference genome of wild soybean provides a powerful tool to mine soybean genomes.</title>
        <authorList>
            <person name="Xie M."/>
            <person name="Chung C.Y.L."/>
            <person name="Li M.-W."/>
            <person name="Wong F.-L."/>
            <person name="Chan T.-F."/>
            <person name="Lam H.-M."/>
        </authorList>
    </citation>
    <scope>NUCLEOTIDE SEQUENCE [LARGE SCALE GENOMIC DNA]</scope>
    <source>
        <strain evidence="12">cv. W05</strain>
        <tissue evidence="9">Hypocotyl of etiolated seedlings</tissue>
    </source>
</reference>
<dbReference type="Gene3D" id="3.80.10.10">
    <property type="entry name" value="Ribonuclease Inhibitor"/>
    <property type="match status" value="1"/>
</dbReference>
<proteinExistence type="predicted"/>
<organism evidence="8">
    <name type="scientific">Glycine soja</name>
    <name type="common">Wild soybean</name>
    <dbReference type="NCBI Taxonomy" id="3848"/>
    <lineage>
        <taxon>Eukaryota</taxon>
        <taxon>Viridiplantae</taxon>
        <taxon>Streptophyta</taxon>
        <taxon>Embryophyta</taxon>
        <taxon>Tracheophyta</taxon>
        <taxon>Spermatophyta</taxon>
        <taxon>Magnoliopsida</taxon>
        <taxon>eudicotyledons</taxon>
        <taxon>Gunneridae</taxon>
        <taxon>Pentapetalae</taxon>
        <taxon>rosids</taxon>
        <taxon>fabids</taxon>
        <taxon>Fabales</taxon>
        <taxon>Fabaceae</taxon>
        <taxon>Papilionoideae</taxon>
        <taxon>50 kb inversion clade</taxon>
        <taxon>NPAAA clade</taxon>
        <taxon>indigoferoid/millettioid clade</taxon>
        <taxon>Phaseoleae</taxon>
        <taxon>Glycine</taxon>
        <taxon>Glycine subgen. Soja</taxon>
    </lineage>
</organism>
<evidence type="ECO:0000313" key="10">
    <source>
        <dbReference type="EMBL" id="RZB99950.1"/>
    </source>
</evidence>
<evidence type="ECO:0000313" key="8">
    <source>
        <dbReference type="EMBL" id="KHN11140.1"/>
    </source>
</evidence>
<dbReference type="InterPro" id="IPR001611">
    <property type="entry name" value="Leu-rich_rpt"/>
</dbReference>
<sequence length="926" mass="106709">MAETAVSLLFDHLVKLLSEETTILKNVHKEVEGIKDQLSLINSYIRDAEKKQQKHDVKEWLNRLRKVAFRMEDVVDHYLLKVAERGQRDGAFGVVTEVKEKFKTVTHRHDIASEIKHVRETLDNLCSLRKGLGLQLSASAPNHATLRLDAYFVEESQLVGIDRKKRELTNWLTEKEGPVKVVVGPGGIGKTAIVKNVYNMQEQVSLQKKGTSYFEFCAWITMSGPQVDDHNMLIIRQIIENILEKDPGASATLQKETTAIHSLIRKVREYLKDKRYLIVFDDVHSSKFWNVIKHALTPNRSKSSKVIITTRDENVAKFIGSDDVYKVEPLSQSDALKLFCHKVFQSEKVENPELNALSQEFVEKSDGVPVAIVTFAGLLATTSKTTTKWRMVLNKLDSLLQRNSLFDSMKEVMLESYHDLPSHLKRCFLYFGIFPEGYSISCMRLVRLWVAEGFVEKRDDTSMEELAKEYLTELIRRCLVHLSRVDFDGRPKSCHVYDLMHKLIARICEEQMFCQVMKDKTAPSSSNSNLDSSLPRRLSIIKSWDAAAMKRAEKWEKVRSCFVFDDAKKWLVTKELFSSFELLSQLDLSNARLDNLPKKVGNLFNLKYLSLRNTNIKSIPESIGNLERLQTLDLKRTQVDVLPKKIKNLVKLRHLLAYFIYNQNSGLDRLQGVKVNEGLKNLTSLQKLSFLDATDGSVIEELKQLEKLRKLGIIKLREEYGEELCKVIEKMDHLCSLSIGAMGNDDGNHGMLQLKSIRNPPSSLQRLYLYGRLERLPSWISKVPNLIRLCLRWSILKEDPLPYLKDLSELSYLEFYDAYGGDELHFKNGWLKRLKVLCLESLPKLKTIKIDEGAIPLLAELKIGKCHEMVKVPRDIQNLTSLQKLYLYDMHEQYINRMVDTQSEDYKIINKIPLVEYSKDDHFSLY</sequence>
<feature type="domain" description="Disease resistance protein winged helix" evidence="6">
    <location>
        <begin position="433"/>
        <end position="504"/>
    </location>
</feature>
<dbReference type="SUPFAM" id="SSF52058">
    <property type="entry name" value="L domain-like"/>
    <property type="match status" value="1"/>
</dbReference>
<keyword evidence="2" id="KW-0547">Nucleotide-binding</keyword>
<dbReference type="InterPro" id="IPR042197">
    <property type="entry name" value="Apaf_helical"/>
</dbReference>
<dbReference type="PANTHER" id="PTHR23155">
    <property type="entry name" value="DISEASE RESISTANCE PROTEIN RP"/>
    <property type="match status" value="1"/>
</dbReference>
<evidence type="ECO:0000259" key="6">
    <source>
        <dbReference type="Pfam" id="PF23559"/>
    </source>
</evidence>
<evidence type="ECO:0000313" key="12">
    <source>
        <dbReference type="Proteomes" id="UP000289340"/>
    </source>
</evidence>
<dbReference type="AlphaFoldDB" id="A0A0B2PPX1"/>
<dbReference type="Proteomes" id="UP000289340">
    <property type="component" value="Chromosome 8"/>
</dbReference>
<dbReference type="Gene3D" id="1.20.5.4130">
    <property type="match status" value="1"/>
</dbReference>
<dbReference type="GO" id="GO:0098542">
    <property type="term" value="P:defense response to other organism"/>
    <property type="evidence" value="ECO:0007669"/>
    <property type="project" value="TreeGrafter"/>
</dbReference>
<dbReference type="EMBL" id="QZWG01000008">
    <property type="protein sequence ID" value="RZB99949.1"/>
    <property type="molecule type" value="Genomic_DNA"/>
</dbReference>
<feature type="domain" description="NB-ARC" evidence="4">
    <location>
        <begin position="163"/>
        <end position="347"/>
    </location>
</feature>
<dbReference type="PROSITE" id="PS51450">
    <property type="entry name" value="LRR"/>
    <property type="match status" value="1"/>
</dbReference>
<feature type="domain" description="Disease resistance R13L4/SHOC-2-like LRR" evidence="7">
    <location>
        <begin position="557"/>
        <end position="887"/>
    </location>
</feature>